<evidence type="ECO:0000313" key="4">
    <source>
        <dbReference type="Proteomes" id="UP000182983"/>
    </source>
</evidence>
<dbReference type="InterPro" id="IPR002491">
    <property type="entry name" value="ABC_transptr_periplasmic_BD"/>
</dbReference>
<evidence type="ECO:0000259" key="2">
    <source>
        <dbReference type="PROSITE" id="PS50983"/>
    </source>
</evidence>
<dbReference type="PANTHER" id="PTHR30535:SF34">
    <property type="entry name" value="MOLYBDATE-BINDING PROTEIN MOLA"/>
    <property type="match status" value="1"/>
</dbReference>
<feature type="chain" id="PRO_5010216537" evidence="1">
    <location>
        <begin position="22"/>
        <end position="351"/>
    </location>
</feature>
<feature type="domain" description="Fe/B12 periplasmic-binding" evidence="2">
    <location>
        <begin position="41"/>
        <end position="305"/>
    </location>
</feature>
<feature type="signal peptide" evidence="1">
    <location>
        <begin position="1"/>
        <end position="21"/>
    </location>
</feature>
<dbReference type="OrthoDB" id="9775594at2"/>
<dbReference type="InterPro" id="IPR050902">
    <property type="entry name" value="ABC_Transporter_SBP"/>
</dbReference>
<reference evidence="4" key="1">
    <citation type="submission" date="2016-10" db="EMBL/GenBank/DDBJ databases">
        <authorList>
            <person name="Varghese N."/>
            <person name="Submissions S."/>
        </authorList>
    </citation>
    <scope>NUCLEOTIDE SEQUENCE [LARGE SCALE GENOMIC DNA]</scope>
    <source>
        <strain evidence="4">DSM 13234</strain>
    </source>
</reference>
<sequence>MRWFSLIVCLLAALPGAGELAARTVTDLAGRRVEIPDTVRRVACLEVLCYPRMLMLGAEDRVVTMVRTAAPWMTRTNPRVGEIPSFQGTPGRESILATGADIAFVNVSYGATLPALAEIGLPALVSQPVGRRPQTAEAFIAEAKAMVSLFGQVLGGEAEPRARAWCAYVDERVRFVRDRVAAVLPEQRPKLYYVRGPTSLNTQGKGGYVTWVGEIAGARMVVNQSNIAGKGDTSMEDIVLWNPDIVIVGRQYPLELVRDDPRWKDIAAVRAGRVHSTPEGAFYWDGGPEQILLLQFLAKLLYPDLFADFDMAAEVRAYYARFYRIVLSDDEAIRLLNGQSPDGSRFNPMNN</sequence>
<accession>A0A1H6IVR6</accession>
<evidence type="ECO:0000256" key="1">
    <source>
        <dbReference type="SAM" id="SignalP"/>
    </source>
</evidence>
<dbReference type="Pfam" id="PF01497">
    <property type="entry name" value="Peripla_BP_2"/>
    <property type="match status" value="1"/>
</dbReference>
<dbReference type="Proteomes" id="UP000182983">
    <property type="component" value="Unassembled WGS sequence"/>
</dbReference>
<organism evidence="3 4">
    <name type="scientific">Magnetospirillum fulvum</name>
    <name type="common">Rhodospirillum fulvum</name>
    <dbReference type="NCBI Taxonomy" id="1082"/>
    <lineage>
        <taxon>Bacteria</taxon>
        <taxon>Pseudomonadati</taxon>
        <taxon>Pseudomonadota</taxon>
        <taxon>Alphaproteobacteria</taxon>
        <taxon>Rhodospirillales</taxon>
        <taxon>Rhodospirillaceae</taxon>
        <taxon>Magnetospirillum</taxon>
    </lineage>
</organism>
<dbReference type="Gene3D" id="1.20.58.2180">
    <property type="match status" value="1"/>
</dbReference>
<keyword evidence="1" id="KW-0732">Signal</keyword>
<keyword evidence="4" id="KW-1185">Reference proteome</keyword>
<dbReference type="EMBL" id="FNWO01000012">
    <property type="protein sequence ID" value="SEH51187.1"/>
    <property type="molecule type" value="Genomic_DNA"/>
</dbReference>
<dbReference type="RefSeq" id="WP_074769443.1">
    <property type="nucleotide sequence ID" value="NZ_FNWO01000012.1"/>
</dbReference>
<dbReference type="AlphaFoldDB" id="A0A1H6IVR6"/>
<evidence type="ECO:0000313" key="3">
    <source>
        <dbReference type="EMBL" id="SEH51187.1"/>
    </source>
</evidence>
<dbReference type="Gene3D" id="3.40.50.1980">
    <property type="entry name" value="Nitrogenase molybdenum iron protein domain"/>
    <property type="match status" value="2"/>
</dbReference>
<name>A0A1H6IVR6_MAGFU</name>
<dbReference type="GO" id="GO:0071281">
    <property type="term" value="P:cellular response to iron ion"/>
    <property type="evidence" value="ECO:0007669"/>
    <property type="project" value="TreeGrafter"/>
</dbReference>
<dbReference type="SUPFAM" id="SSF53807">
    <property type="entry name" value="Helical backbone' metal receptor"/>
    <property type="match status" value="1"/>
</dbReference>
<dbReference type="PANTHER" id="PTHR30535">
    <property type="entry name" value="VITAMIN B12-BINDING PROTEIN"/>
    <property type="match status" value="1"/>
</dbReference>
<dbReference type="PROSITE" id="PS50983">
    <property type="entry name" value="FE_B12_PBP"/>
    <property type="match status" value="1"/>
</dbReference>
<gene>
    <name evidence="3" type="ORF">SAMN04244559_02697</name>
</gene>
<protein>
    <submittedName>
        <fullName evidence="3">Iron complex transport system substrate-binding protein</fullName>
    </submittedName>
</protein>
<proteinExistence type="predicted"/>